<evidence type="ECO:0000313" key="5">
    <source>
        <dbReference type="Proteomes" id="UP000817854"/>
    </source>
</evidence>
<organism evidence="4 5">
    <name type="scientific">Flavobacterium jejuense</name>
    <dbReference type="NCBI Taxonomy" id="1544455"/>
    <lineage>
        <taxon>Bacteria</taxon>
        <taxon>Pseudomonadati</taxon>
        <taxon>Bacteroidota</taxon>
        <taxon>Flavobacteriia</taxon>
        <taxon>Flavobacteriales</taxon>
        <taxon>Flavobacteriaceae</taxon>
        <taxon>Flavobacterium</taxon>
    </lineage>
</organism>
<keyword evidence="5" id="KW-1185">Reference proteome</keyword>
<evidence type="ECO:0000256" key="1">
    <source>
        <dbReference type="ARBA" id="ARBA00022614"/>
    </source>
</evidence>
<gene>
    <name evidence="4" type="ORF">FIA58_013220</name>
</gene>
<sequence length="944" mass="110203">METQEQRIDLAKETFNFSEIQNLHEIKEIRFDNCTEKFEIPLTINDYPNITKLSFHSASRENTYEVPENLDQLKHIKHLTLWSFCNFNSLKEMLHIESLHTVVQNTKADTQKLVKLFPNVKELEIWGSHLKKEQLPDEIGNLTHLESIDLISCGLKTLPDSFKNLKNLKKIGLAGLPMNIFPEILTDLENLESLEINTTLAKIPDSLSKLKKLKQLNLWGSLNEGRMEITRKGDENLYLRPIPEAIGKLENLEELDLSTCGVFDITPITPLKKLKKLTLRYSALKNCEGFSNFTHLEELNLETSYDLKNLEGLKGLPIKKLNLSSNYYKSIEVISFLELLESLDIKNCRYIKDYTPIYNHPTIKELKANDEILKNWKNKDKFKTLPAIDVLITQLETNDVLKFEEAILQLSKHIKLNFNNKKNPLASYFNLKAKEEKITEIKILDQAIQKHIKNLSDTCLTTIFGMTFKSAYDNYNATLLVLEEIISRKNKSTQKKIVKQFYKACEYYDAGHRYWGCTVQDQLIDNFFSQFTSEALYQLLKKASTDMLNSDGGDQMEDLFMPAFQNTTDFNVQKKLLKVFFKYEEEDRAYFGKDYFDALLSQIQAVALPEIKEFLTETKEKNKLQETLISDLENLNTENLPKIIALLGNGISKKLEEEYLYNIVKAIQKNTLDEKSITQCLSFLSHKEKASYMAQILGSKYHETNPEKIVLYFDNWIAENNSEKTKDLISEVIRLLIQDLDRIENYSFKDLEVYRNYAVNVCKEAISEIYSGEVRNLLSFYFDRRLSNHQKKNNSNWVLEKITAIFNHSENQFSYNNLYYDTYYLVSDDKNEQCRTVFNYLSPRMTNYSDEDILYLNVIAAIKLNDASYFDLLLKEVQKLEEITKVLLAFNLACGFAHFERKEEMIFHIKESIRLGKTKQQFLDDTDFEKFWDDDDFLNAIEEE</sequence>
<reference evidence="4" key="1">
    <citation type="submission" date="2019-05" db="EMBL/GenBank/DDBJ databases">
        <authorList>
            <person name="Lianzixin W."/>
        </authorList>
    </citation>
    <scope>NUCLEOTIDE SEQUENCE</scope>
    <source>
        <strain evidence="4">EC11</strain>
    </source>
</reference>
<name>A0ABX0IY14_9FLAO</name>
<reference evidence="4" key="2">
    <citation type="submission" date="2020-02" db="EMBL/GenBank/DDBJ databases">
        <title>Flavobacterium profundi sp. nov., isolated from a deep-sea seamount.</title>
        <authorList>
            <person name="Zhang D.-C."/>
        </authorList>
    </citation>
    <scope>NUCLEOTIDE SEQUENCE</scope>
    <source>
        <strain evidence="4">EC11</strain>
    </source>
</reference>
<keyword evidence="2" id="KW-0677">Repeat</keyword>
<dbReference type="PANTHER" id="PTHR48051:SF1">
    <property type="entry name" value="RAS SUPPRESSOR PROTEIN 1"/>
    <property type="match status" value="1"/>
</dbReference>
<comment type="caution">
    <text evidence="4">The sequence shown here is derived from an EMBL/GenBank/DDBJ whole genome shotgun (WGS) entry which is preliminary data.</text>
</comment>
<keyword evidence="1" id="KW-0433">Leucine-rich repeat</keyword>
<dbReference type="InterPro" id="IPR055414">
    <property type="entry name" value="LRR_R13L4/SHOC2-like"/>
</dbReference>
<dbReference type="InterPro" id="IPR032675">
    <property type="entry name" value="LRR_dom_sf"/>
</dbReference>
<proteinExistence type="predicted"/>
<evidence type="ECO:0000256" key="2">
    <source>
        <dbReference type="ARBA" id="ARBA00022737"/>
    </source>
</evidence>
<dbReference type="Proteomes" id="UP000817854">
    <property type="component" value="Unassembled WGS sequence"/>
</dbReference>
<dbReference type="Pfam" id="PF23598">
    <property type="entry name" value="LRR_14"/>
    <property type="match status" value="1"/>
</dbReference>
<dbReference type="NCBIfam" id="NF047558">
    <property type="entry name" value="TPR_END_plus"/>
    <property type="match status" value="1"/>
</dbReference>
<dbReference type="RefSeq" id="WP_140962956.1">
    <property type="nucleotide sequence ID" value="NZ_VEVQ02000008.1"/>
</dbReference>
<feature type="domain" description="Disease resistance R13L4/SHOC-2-like LRR" evidence="3">
    <location>
        <begin position="100"/>
        <end position="219"/>
    </location>
</feature>
<dbReference type="InterPro" id="IPR050216">
    <property type="entry name" value="LRR_domain-containing"/>
</dbReference>
<accession>A0ABX0IY14</accession>
<evidence type="ECO:0000313" key="4">
    <source>
        <dbReference type="EMBL" id="NHN26640.1"/>
    </source>
</evidence>
<evidence type="ECO:0000259" key="3">
    <source>
        <dbReference type="Pfam" id="PF23598"/>
    </source>
</evidence>
<protein>
    <recommendedName>
        <fullName evidence="3">Disease resistance R13L4/SHOC-2-like LRR domain-containing protein</fullName>
    </recommendedName>
</protein>
<dbReference type="PANTHER" id="PTHR48051">
    <property type="match status" value="1"/>
</dbReference>
<dbReference type="SUPFAM" id="SSF52058">
    <property type="entry name" value="L domain-like"/>
    <property type="match status" value="1"/>
</dbReference>
<dbReference type="Gene3D" id="3.80.10.10">
    <property type="entry name" value="Ribonuclease Inhibitor"/>
    <property type="match status" value="2"/>
</dbReference>
<dbReference type="EMBL" id="VEVQ02000008">
    <property type="protein sequence ID" value="NHN26640.1"/>
    <property type="molecule type" value="Genomic_DNA"/>
</dbReference>